<sequence>MPSSTATCSSSAGPAFRLRTDSVHSRHEEEVEITEDLGAASVLPSNILAFLDEEEEEEFEPGQWAPQYNHPIQWLNANSQPEYPQRRQIATPTYAAGPSAPRDHAHHDTDEQNPLPTLDFSGKYTPLSPEDWMSDHESDWESCSESSSEPDPEPVRPQVPSPASGLGLWIDLSMVRPSPALYEAARMAWSIPLPATQQRARQAPIGTGRPTRTGQGRSRFAGLFAARRAEGREEDGDWEERI</sequence>
<dbReference type="AlphaFoldDB" id="A0A517KZP9"/>
<feature type="compositionally biased region" description="Basic and acidic residues" evidence="1">
    <location>
        <begin position="18"/>
        <end position="27"/>
    </location>
</feature>
<gene>
    <name evidence="2" type="ORF">FKW77_007343</name>
</gene>
<evidence type="ECO:0000256" key="1">
    <source>
        <dbReference type="SAM" id="MobiDB-lite"/>
    </source>
</evidence>
<reference evidence="2 3" key="1">
    <citation type="submission" date="2019-07" db="EMBL/GenBank/DDBJ databases">
        <title>Finished genome of Venturia effusa.</title>
        <authorList>
            <person name="Young C.A."/>
            <person name="Cox M.P."/>
            <person name="Ganley A.R.D."/>
            <person name="David W.J."/>
        </authorList>
    </citation>
    <scope>NUCLEOTIDE SEQUENCE [LARGE SCALE GENOMIC DNA]</scope>
    <source>
        <strain evidence="3">albino</strain>
    </source>
</reference>
<accession>A0A517KZP9</accession>
<dbReference type="Proteomes" id="UP000316270">
    <property type="component" value="Chromosome 2"/>
</dbReference>
<organism evidence="2 3">
    <name type="scientific">Venturia effusa</name>
    <dbReference type="NCBI Taxonomy" id="50376"/>
    <lineage>
        <taxon>Eukaryota</taxon>
        <taxon>Fungi</taxon>
        <taxon>Dikarya</taxon>
        <taxon>Ascomycota</taxon>
        <taxon>Pezizomycotina</taxon>
        <taxon>Dothideomycetes</taxon>
        <taxon>Pleosporomycetidae</taxon>
        <taxon>Venturiales</taxon>
        <taxon>Venturiaceae</taxon>
        <taxon>Venturia</taxon>
    </lineage>
</organism>
<evidence type="ECO:0000313" key="3">
    <source>
        <dbReference type="Proteomes" id="UP000316270"/>
    </source>
</evidence>
<protein>
    <submittedName>
        <fullName evidence="2">Uncharacterized protein</fullName>
    </submittedName>
</protein>
<feature type="compositionally biased region" description="Polar residues" evidence="1">
    <location>
        <begin position="1"/>
        <end position="12"/>
    </location>
</feature>
<feature type="compositionally biased region" description="Basic and acidic residues" evidence="1">
    <location>
        <begin position="101"/>
        <end position="110"/>
    </location>
</feature>
<name>A0A517KZP9_9PEZI</name>
<feature type="region of interest" description="Disordered" evidence="1">
    <location>
        <begin position="77"/>
        <end position="164"/>
    </location>
</feature>
<feature type="region of interest" description="Disordered" evidence="1">
    <location>
        <begin position="1"/>
        <end position="27"/>
    </location>
</feature>
<dbReference type="EMBL" id="CP042186">
    <property type="protein sequence ID" value="QDS68858.1"/>
    <property type="molecule type" value="Genomic_DNA"/>
</dbReference>
<evidence type="ECO:0000313" key="2">
    <source>
        <dbReference type="EMBL" id="QDS68858.1"/>
    </source>
</evidence>
<keyword evidence="3" id="KW-1185">Reference proteome</keyword>
<feature type="compositionally biased region" description="Low complexity" evidence="1">
    <location>
        <begin position="206"/>
        <end position="219"/>
    </location>
</feature>
<proteinExistence type="predicted"/>
<feature type="compositionally biased region" description="Acidic residues" evidence="1">
    <location>
        <begin position="140"/>
        <end position="152"/>
    </location>
</feature>
<feature type="region of interest" description="Disordered" evidence="1">
    <location>
        <begin position="197"/>
        <end position="219"/>
    </location>
</feature>